<organism evidence="8 9">
    <name type="scientific">Planosporangium mesophilum</name>
    <dbReference type="NCBI Taxonomy" id="689768"/>
    <lineage>
        <taxon>Bacteria</taxon>
        <taxon>Bacillati</taxon>
        <taxon>Actinomycetota</taxon>
        <taxon>Actinomycetes</taxon>
        <taxon>Micromonosporales</taxon>
        <taxon>Micromonosporaceae</taxon>
        <taxon>Planosporangium</taxon>
    </lineage>
</organism>
<dbReference type="InterPro" id="IPR051784">
    <property type="entry name" value="Nod_factor_ABC_transporter"/>
</dbReference>
<evidence type="ECO:0000256" key="6">
    <source>
        <dbReference type="RuleBase" id="RU361157"/>
    </source>
</evidence>
<evidence type="ECO:0000256" key="1">
    <source>
        <dbReference type="ARBA" id="ARBA00004141"/>
    </source>
</evidence>
<dbReference type="Proteomes" id="UP000599074">
    <property type="component" value="Unassembled WGS sequence"/>
</dbReference>
<evidence type="ECO:0000256" key="5">
    <source>
        <dbReference type="ARBA" id="ARBA00023251"/>
    </source>
</evidence>
<accession>A0A8J3X3W4</accession>
<feature type="transmembrane region" description="Helical" evidence="6">
    <location>
        <begin position="106"/>
        <end position="132"/>
    </location>
</feature>
<dbReference type="PANTHER" id="PTHR43229:SF2">
    <property type="entry name" value="NODULATION PROTEIN J"/>
    <property type="match status" value="1"/>
</dbReference>
<dbReference type="Pfam" id="PF01061">
    <property type="entry name" value="ABC2_membrane"/>
    <property type="match status" value="1"/>
</dbReference>
<dbReference type="RefSeq" id="WP_168118231.1">
    <property type="nucleotide sequence ID" value="NZ_BOON01000078.1"/>
</dbReference>
<feature type="transmembrane region" description="Helical" evidence="6">
    <location>
        <begin position="180"/>
        <end position="201"/>
    </location>
</feature>
<reference evidence="8" key="1">
    <citation type="submission" date="2021-01" db="EMBL/GenBank/DDBJ databases">
        <title>Whole genome shotgun sequence of Planosporangium mesophilum NBRC 109066.</title>
        <authorList>
            <person name="Komaki H."/>
            <person name="Tamura T."/>
        </authorList>
    </citation>
    <scope>NUCLEOTIDE SEQUENCE</scope>
    <source>
        <strain evidence="8">NBRC 109066</strain>
    </source>
</reference>
<keyword evidence="9" id="KW-1185">Reference proteome</keyword>
<feature type="transmembrane region" description="Helical" evidence="6">
    <location>
        <begin position="144"/>
        <end position="168"/>
    </location>
</feature>
<evidence type="ECO:0000256" key="4">
    <source>
        <dbReference type="ARBA" id="ARBA00023136"/>
    </source>
</evidence>
<dbReference type="GO" id="GO:0046677">
    <property type="term" value="P:response to antibiotic"/>
    <property type="evidence" value="ECO:0007669"/>
    <property type="project" value="UniProtKB-KW"/>
</dbReference>
<name>A0A8J3X3W4_9ACTN</name>
<comment type="caution">
    <text evidence="8">The sequence shown here is derived from an EMBL/GenBank/DDBJ whole genome shotgun (WGS) entry which is preliminary data.</text>
</comment>
<evidence type="ECO:0000313" key="8">
    <source>
        <dbReference type="EMBL" id="GII26436.1"/>
    </source>
</evidence>
<keyword evidence="6" id="KW-1003">Cell membrane</keyword>
<keyword evidence="6" id="KW-0813">Transport</keyword>
<comment type="similarity">
    <text evidence="6">Belongs to the ABC-2 integral membrane protein family.</text>
</comment>
<feature type="transmembrane region" description="Helical" evidence="6">
    <location>
        <begin position="29"/>
        <end position="52"/>
    </location>
</feature>
<comment type="subcellular location">
    <subcellularLocation>
        <location evidence="6">Cell membrane</location>
        <topology evidence="6">Multi-pass membrane protein</topology>
    </subcellularLocation>
    <subcellularLocation>
        <location evidence="1">Membrane</location>
        <topology evidence="1">Multi-pass membrane protein</topology>
    </subcellularLocation>
</comment>
<proteinExistence type="inferred from homology"/>
<dbReference type="PIRSF" id="PIRSF006648">
    <property type="entry name" value="DrrB"/>
    <property type="match status" value="1"/>
</dbReference>
<dbReference type="PANTHER" id="PTHR43229">
    <property type="entry name" value="NODULATION PROTEIN J"/>
    <property type="match status" value="1"/>
</dbReference>
<evidence type="ECO:0000256" key="2">
    <source>
        <dbReference type="ARBA" id="ARBA00022692"/>
    </source>
</evidence>
<dbReference type="InterPro" id="IPR000412">
    <property type="entry name" value="ABC_2_transport"/>
</dbReference>
<dbReference type="GO" id="GO:0140359">
    <property type="term" value="F:ABC-type transporter activity"/>
    <property type="evidence" value="ECO:0007669"/>
    <property type="project" value="InterPro"/>
</dbReference>
<keyword evidence="4 6" id="KW-0472">Membrane</keyword>
<dbReference type="InterPro" id="IPR013525">
    <property type="entry name" value="ABC2_TM"/>
</dbReference>
<gene>
    <name evidence="8" type="ORF">Pme01_60330</name>
</gene>
<dbReference type="InterPro" id="IPR047817">
    <property type="entry name" value="ABC2_TM_bact-type"/>
</dbReference>
<feature type="domain" description="ABC transmembrane type-2" evidence="7">
    <location>
        <begin position="29"/>
        <end position="265"/>
    </location>
</feature>
<dbReference type="GO" id="GO:0043190">
    <property type="term" value="C:ATP-binding cassette (ABC) transporter complex"/>
    <property type="evidence" value="ECO:0007669"/>
    <property type="project" value="InterPro"/>
</dbReference>
<keyword evidence="3 6" id="KW-1133">Transmembrane helix</keyword>
<dbReference type="PROSITE" id="PS51012">
    <property type="entry name" value="ABC_TM2"/>
    <property type="match status" value="1"/>
</dbReference>
<dbReference type="EMBL" id="BOON01000078">
    <property type="protein sequence ID" value="GII26436.1"/>
    <property type="molecule type" value="Genomic_DNA"/>
</dbReference>
<feature type="transmembrane region" description="Helical" evidence="6">
    <location>
        <begin position="240"/>
        <end position="259"/>
    </location>
</feature>
<evidence type="ECO:0000256" key="3">
    <source>
        <dbReference type="ARBA" id="ARBA00022989"/>
    </source>
</evidence>
<evidence type="ECO:0000259" key="7">
    <source>
        <dbReference type="PROSITE" id="PS51012"/>
    </source>
</evidence>
<protein>
    <recommendedName>
        <fullName evidence="6">Transport permease protein</fullName>
    </recommendedName>
</protein>
<sequence>MSTLNLRWELADGATIVRRNLTYLRHAPGMLAVIVMAPVAMVVMFGYVFGSAIVVPGNANYREYLIPGLFGMVAVNLIPMMVTMARDVDQGFVDRYRTLPMGRAAVPFGMTGSQIVLGALSLALMALCGLAVGWRIHNGWGRALAGFGLLLLFQYAMSWVGVYLGLVVGREETASQLSALVFPVSMVSNAFVPTAGMPAWLRVVADWNPVSAVVAACRDLFGNLHAPVTADASWPVAHPIAATLAWSVGLLLVFVPLAVRRYHRTNR</sequence>
<evidence type="ECO:0000313" key="9">
    <source>
        <dbReference type="Proteomes" id="UP000599074"/>
    </source>
</evidence>
<dbReference type="AlphaFoldDB" id="A0A8J3X3W4"/>
<keyword evidence="5" id="KW-0046">Antibiotic resistance</keyword>
<keyword evidence="2 6" id="KW-0812">Transmembrane</keyword>
<feature type="transmembrane region" description="Helical" evidence="6">
    <location>
        <begin position="64"/>
        <end position="85"/>
    </location>
</feature>